<dbReference type="GO" id="GO:0030234">
    <property type="term" value="F:enzyme regulator activity"/>
    <property type="evidence" value="ECO:0007669"/>
    <property type="project" value="TreeGrafter"/>
</dbReference>
<evidence type="ECO:0000256" key="4">
    <source>
        <dbReference type="ARBA" id="ARBA00023128"/>
    </source>
</evidence>
<evidence type="ECO:0000313" key="9">
    <source>
        <dbReference type="Proteomes" id="UP000009046"/>
    </source>
</evidence>
<reference evidence="7" key="2">
    <citation type="submission" date="2007-04" db="EMBL/GenBank/DDBJ databases">
        <title>The genome of the human body louse.</title>
        <authorList>
            <consortium name="The Human Body Louse Genome Consortium"/>
            <person name="Kirkness E."/>
            <person name="Walenz B."/>
            <person name="Hass B."/>
            <person name="Bruggner R."/>
            <person name="Strausberg R."/>
        </authorList>
    </citation>
    <scope>NUCLEOTIDE SEQUENCE</scope>
    <source>
        <strain evidence="7">USDA</strain>
    </source>
</reference>
<keyword evidence="9" id="KW-1185">Reference proteome</keyword>
<dbReference type="InParanoid" id="E0VQT8"/>
<keyword evidence="3" id="KW-0809">Transit peptide</keyword>
<reference evidence="7" key="1">
    <citation type="submission" date="2007-04" db="EMBL/GenBank/DDBJ databases">
        <title>Annotation of Pediculus humanus corporis strain USDA.</title>
        <authorList>
            <person name="Kirkness E."/>
            <person name="Hannick L."/>
            <person name="Hass B."/>
            <person name="Bruggner R."/>
            <person name="Lawson D."/>
            <person name="Bidwell S."/>
            <person name="Joardar V."/>
            <person name="Caler E."/>
            <person name="Walenz B."/>
            <person name="Inman J."/>
            <person name="Schobel S."/>
            <person name="Galinsky K."/>
            <person name="Amedeo P."/>
            <person name="Strausberg R."/>
        </authorList>
    </citation>
    <scope>NUCLEOTIDE SEQUENCE</scope>
    <source>
        <strain evidence="7">USDA</strain>
    </source>
</reference>
<dbReference type="KEGG" id="phu:Phum_PHUM386880"/>
<keyword evidence="4" id="KW-0496">Mitochondrion</keyword>
<dbReference type="InterPro" id="IPR001349">
    <property type="entry name" value="Cyt_c_oxidase_su6a"/>
</dbReference>
<protein>
    <submittedName>
        <fullName evidence="7 8">Cytochrome C oxidase, putative</fullName>
    </submittedName>
</protein>
<accession>E0VQT8</accession>
<reference evidence="8" key="3">
    <citation type="submission" date="2020-05" db="UniProtKB">
        <authorList>
            <consortium name="EnsemblMetazoa"/>
        </authorList>
    </citation>
    <scope>IDENTIFICATION</scope>
    <source>
        <strain evidence="8">USDA</strain>
    </source>
</reference>
<dbReference type="EMBL" id="DS235442">
    <property type="protein sequence ID" value="EEB15744.1"/>
    <property type="molecule type" value="Genomic_DNA"/>
</dbReference>
<evidence type="ECO:0000256" key="1">
    <source>
        <dbReference type="ARBA" id="ARBA00004273"/>
    </source>
</evidence>
<evidence type="ECO:0000256" key="3">
    <source>
        <dbReference type="ARBA" id="ARBA00022946"/>
    </source>
</evidence>
<evidence type="ECO:0000313" key="8">
    <source>
        <dbReference type="EnsemblMetazoa" id="PHUM386880-PA"/>
    </source>
</evidence>
<dbReference type="PANTHER" id="PTHR11504:SF0">
    <property type="entry name" value="CYTOCHROME C OXIDASE SUBUNIT"/>
    <property type="match status" value="1"/>
</dbReference>
<evidence type="ECO:0000256" key="2">
    <source>
        <dbReference type="ARBA" id="ARBA00022792"/>
    </source>
</evidence>
<evidence type="ECO:0000313" key="7">
    <source>
        <dbReference type="EMBL" id="EEB15744.1"/>
    </source>
</evidence>
<dbReference type="STRING" id="121224.E0VQT8"/>
<dbReference type="eggNOG" id="KOG3469">
    <property type="taxonomic scope" value="Eukaryota"/>
</dbReference>
<dbReference type="EnsemblMetazoa" id="PHUM386880-RA">
    <property type="protein sequence ID" value="PHUM386880-PA"/>
    <property type="gene ID" value="PHUM386880"/>
</dbReference>
<dbReference type="VEuPathDB" id="VectorBase:PHUM386880"/>
<dbReference type="RefSeq" id="XP_002428482.1">
    <property type="nucleotide sequence ID" value="XM_002428437.1"/>
</dbReference>
<dbReference type="AlphaFoldDB" id="E0VQT8"/>
<feature type="transmembrane region" description="Helical" evidence="6">
    <location>
        <begin position="46"/>
        <end position="65"/>
    </location>
</feature>
<dbReference type="InterPro" id="IPR036418">
    <property type="entry name" value="Cyt_c_oxidase_su6a_sf"/>
</dbReference>
<dbReference type="Proteomes" id="UP000009046">
    <property type="component" value="Unassembled WGS sequence"/>
</dbReference>
<dbReference type="PANTHER" id="PTHR11504">
    <property type="entry name" value="CYTOCHROME C OXIDASE POLYPEPTIDE VIA"/>
    <property type="match status" value="1"/>
</dbReference>
<dbReference type="GO" id="GO:0006123">
    <property type="term" value="P:mitochondrial electron transport, cytochrome c to oxygen"/>
    <property type="evidence" value="ECO:0007669"/>
    <property type="project" value="TreeGrafter"/>
</dbReference>
<name>E0VQT8_PEDHC</name>
<dbReference type="GeneID" id="8237587"/>
<dbReference type="CTD" id="8237587"/>
<dbReference type="GO" id="GO:0005743">
    <property type="term" value="C:mitochondrial inner membrane"/>
    <property type="evidence" value="ECO:0007669"/>
    <property type="project" value="UniProtKB-SubCell"/>
</dbReference>
<keyword evidence="5 6" id="KW-0472">Membrane</keyword>
<dbReference type="EMBL" id="AAZO01004533">
    <property type="status" value="NOT_ANNOTATED_CDS"/>
    <property type="molecule type" value="Genomic_DNA"/>
</dbReference>
<proteinExistence type="predicted"/>
<dbReference type="SUPFAM" id="SSF81411">
    <property type="entry name" value="Mitochondrial cytochrome c oxidase subunit VIa"/>
    <property type="match status" value="1"/>
</dbReference>
<evidence type="ECO:0000256" key="6">
    <source>
        <dbReference type="SAM" id="Phobius"/>
    </source>
</evidence>
<keyword evidence="6" id="KW-0812">Transmembrane</keyword>
<evidence type="ECO:0000256" key="5">
    <source>
        <dbReference type="ARBA" id="ARBA00023136"/>
    </source>
</evidence>
<dbReference type="HOGENOM" id="CLU_122515_1_1_1"/>
<comment type="subcellular location">
    <subcellularLocation>
        <location evidence="1">Mitochondrion inner membrane</location>
    </subcellularLocation>
</comment>
<keyword evidence="6" id="KW-1133">Transmembrane helix</keyword>
<sequence length="120" mass="14559">MFKIIQCLYYKKAINKPFIKRDGFRSICHPYLECKKHKDPKIFKNILFFMCVPIILLCLADIFIVNPEEGDRPEFIKYEYLRIRKKGYPWDPVRTLFHHPYYNALPDGYETPDRHENESK</sequence>
<gene>
    <name evidence="8" type="primary">8237587</name>
    <name evidence="7" type="ORF">Phum_PHUM386880</name>
</gene>
<dbReference type="OrthoDB" id="5947505at2759"/>
<organism>
    <name type="scientific">Pediculus humanus subsp. corporis</name>
    <name type="common">Body louse</name>
    <dbReference type="NCBI Taxonomy" id="121224"/>
    <lineage>
        <taxon>Eukaryota</taxon>
        <taxon>Metazoa</taxon>
        <taxon>Ecdysozoa</taxon>
        <taxon>Arthropoda</taxon>
        <taxon>Hexapoda</taxon>
        <taxon>Insecta</taxon>
        <taxon>Pterygota</taxon>
        <taxon>Neoptera</taxon>
        <taxon>Paraneoptera</taxon>
        <taxon>Psocodea</taxon>
        <taxon>Troctomorpha</taxon>
        <taxon>Phthiraptera</taxon>
        <taxon>Anoplura</taxon>
        <taxon>Pediculidae</taxon>
        <taxon>Pediculus</taxon>
    </lineage>
</organism>
<dbReference type="Gene3D" id="4.10.95.10">
    <property type="entry name" value="Cytochrome c oxidase, subunit VIa"/>
    <property type="match status" value="1"/>
</dbReference>
<keyword evidence="2" id="KW-0999">Mitochondrion inner membrane</keyword>